<dbReference type="Gene3D" id="1.10.533.10">
    <property type="entry name" value="Death Domain, Fas"/>
    <property type="match status" value="12"/>
</dbReference>
<feature type="domain" description="Death" evidence="12">
    <location>
        <begin position="813"/>
        <end position="862"/>
    </location>
</feature>
<dbReference type="InterPro" id="IPR009003">
    <property type="entry name" value="Peptidase_S1_PA"/>
</dbReference>
<dbReference type="Pfam" id="PF13927">
    <property type="entry name" value="Ig_3"/>
    <property type="match status" value="1"/>
</dbReference>
<reference evidence="16" key="1">
    <citation type="journal article" date="2023" name="PLoS Negl. Trop. Dis.">
        <title>A genome sequence for Biomphalaria pfeifferi, the major vector snail for the human-infecting parasite Schistosoma mansoni.</title>
        <authorList>
            <person name="Bu L."/>
            <person name="Lu L."/>
            <person name="Laidemitt M.R."/>
            <person name="Zhang S.M."/>
            <person name="Mutuku M."/>
            <person name="Mkoji G."/>
            <person name="Steinauer M."/>
            <person name="Loker E.S."/>
        </authorList>
    </citation>
    <scope>NUCLEOTIDE SEQUENCE</scope>
    <source>
        <strain evidence="16">KasaAsao</strain>
    </source>
</reference>
<dbReference type="CDD" id="cd00096">
    <property type="entry name" value="Ig"/>
    <property type="match status" value="1"/>
</dbReference>
<organism evidence="16 17">
    <name type="scientific">Biomphalaria pfeifferi</name>
    <name type="common">Bloodfluke planorb</name>
    <name type="synonym">Freshwater snail</name>
    <dbReference type="NCBI Taxonomy" id="112525"/>
    <lineage>
        <taxon>Eukaryota</taxon>
        <taxon>Metazoa</taxon>
        <taxon>Spiralia</taxon>
        <taxon>Lophotrochozoa</taxon>
        <taxon>Mollusca</taxon>
        <taxon>Gastropoda</taxon>
        <taxon>Heterobranchia</taxon>
        <taxon>Euthyneura</taxon>
        <taxon>Panpulmonata</taxon>
        <taxon>Hygrophila</taxon>
        <taxon>Lymnaeoidea</taxon>
        <taxon>Planorbidae</taxon>
        <taxon>Biomphalaria</taxon>
    </lineage>
</organism>
<comment type="subcellular location">
    <subcellularLocation>
        <location evidence="1">Secreted</location>
    </subcellularLocation>
</comment>
<dbReference type="InterPro" id="IPR013783">
    <property type="entry name" value="Ig-like_fold"/>
</dbReference>
<protein>
    <submittedName>
        <fullName evidence="16">Tolloid-like protein 1</fullName>
    </submittedName>
</protein>
<dbReference type="InterPro" id="IPR000859">
    <property type="entry name" value="CUB_dom"/>
</dbReference>
<evidence type="ECO:0000256" key="10">
    <source>
        <dbReference type="RuleBase" id="RU363034"/>
    </source>
</evidence>
<dbReference type="Pfam" id="PF00008">
    <property type="entry name" value="EGF"/>
    <property type="match status" value="1"/>
</dbReference>
<dbReference type="InterPro" id="IPR033116">
    <property type="entry name" value="TRYPSIN_SER"/>
</dbReference>
<feature type="domain" description="Death" evidence="12">
    <location>
        <begin position="393"/>
        <end position="442"/>
    </location>
</feature>
<feature type="domain" description="CUB" evidence="11">
    <location>
        <begin position="33"/>
        <end position="100"/>
    </location>
</feature>
<feature type="domain" description="Ig-like" evidence="15">
    <location>
        <begin position="2309"/>
        <end position="2396"/>
    </location>
</feature>
<dbReference type="FunFam" id="2.40.10.10:FF:000068">
    <property type="entry name" value="transmembrane protease serine 2"/>
    <property type="match status" value="1"/>
</dbReference>
<keyword evidence="10" id="KW-0378">Hydrolase</keyword>
<keyword evidence="6" id="KW-0677">Repeat</keyword>
<feature type="domain" description="Death" evidence="12">
    <location>
        <begin position="1093"/>
        <end position="1142"/>
    </location>
</feature>
<feature type="domain" description="CUB" evidence="11">
    <location>
        <begin position="1871"/>
        <end position="1926"/>
    </location>
</feature>
<comment type="caution">
    <text evidence="9">Lacks conserved residue(s) required for the propagation of feature annotation.</text>
</comment>
<feature type="domain" description="EGF-like" evidence="13">
    <location>
        <begin position="2219"/>
        <end position="2259"/>
    </location>
</feature>
<dbReference type="SMART" id="SM00042">
    <property type="entry name" value="CUB"/>
    <property type="match status" value="4"/>
</dbReference>
<dbReference type="CDD" id="cd00190">
    <property type="entry name" value="Tryp_SPc"/>
    <property type="match status" value="1"/>
</dbReference>
<evidence type="ECO:0000256" key="4">
    <source>
        <dbReference type="ARBA" id="ARBA00022659"/>
    </source>
</evidence>
<dbReference type="InterPro" id="IPR003645">
    <property type="entry name" value="Fol_N"/>
</dbReference>
<dbReference type="Gene3D" id="2.10.25.10">
    <property type="entry name" value="Laminin"/>
    <property type="match status" value="2"/>
</dbReference>
<feature type="domain" description="Death" evidence="12">
    <location>
        <begin position="1653"/>
        <end position="1702"/>
    </location>
</feature>
<feature type="domain" description="Death" evidence="12">
    <location>
        <begin position="533"/>
        <end position="582"/>
    </location>
</feature>
<dbReference type="PROSITE" id="PS50240">
    <property type="entry name" value="TRYPSIN_DOM"/>
    <property type="match status" value="1"/>
</dbReference>
<feature type="domain" description="Ig-like" evidence="15">
    <location>
        <begin position="2400"/>
        <end position="2480"/>
    </location>
</feature>
<dbReference type="PROSITE" id="PS50835">
    <property type="entry name" value="IG_LIKE"/>
    <property type="match status" value="2"/>
</dbReference>
<keyword evidence="10" id="KW-0645">Protease</keyword>
<dbReference type="PRINTS" id="PR00722">
    <property type="entry name" value="CHYMOTRYPSIN"/>
</dbReference>
<evidence type="ECO:0000313" key="16">
    <source>
        <dbReference type="EMBL" id="KAK0044738.1"/>
    </source>
</evidence>
<dbReference type="FunFam" id="2.10.25.10:FF:000012">
    <property type="entry name" value="Delta-like protein"/>
    <property type="match status" value="1"/>
</dbReference>
<dbReference type="PANTHER" id="PTHR24255:SF28">
    <property type="entry name" value="ST14 TRANSMEMBRANE SERINE PROTEASE MATRIPTASE B"/>
    <property type="match status" value="1"/>
</dbReference>
<dbReference type="Gene3D" id="2.60.120.290">
    <property type="entry name" value="Spermadhesin, CUB domain"/>
    <property type="match status" value="4"/>
</dbReference>
<proteinExistence type="predicted"/>
<evidence type="ECO:0000313" key="17">
    <source>
        <dbReference type="Proteomes" id="UP001233172"/>
    </source>
</evidence>
<gene>
    <name evidence="16" type="ORF">Bpfe_025798</name>
</gene>
<sequence length="2759" mass="317564">MCTSWHYLGYVYLYSFICYVDGFYASPSQEIVCGELLRAGQGNIESPLFPDPYPADLDCKWTITARPGYRISVTSEYFSLESQNNCLAEKAQIIASEEVGLLSCCLGNKYTDFFLILGFEKGDIEIAERNFRSKASPFNTYTELLCKWIQRLGSNATYDLLIHKLLWYEEIKPGFIKWGSIQIIMKTFSKYCENIDLERLTKNVKESRVHDFDWYYGLLEEQRRQRISSVEAALLTCCLGNKTDMCSIVFLVLGFKKGEIEIVERECQSEASLFNTNTELLYKWIQRHGSNATYDMLIPKLKLYEIINPGFIDWGNIQIIMKTLFKDCDTCKEIVDLERLTNNVKESRVYDFDWYYRLPEEQRRQRISSVEAALLTCCLGNKTDMCSIVFLVLGFKKGEIEIVERECQSEASLFNTNTELLYKWIQRHGSNATYDMLIPKLKLYEIINPGFIDWGNIQIIMKTLFKDCDTCKEIVDLERLTNNVKESRVYDFDWYYRLPEEQRRQRISSVEAALLTCCLGNKTDMCSIVFLVLGFKKGEIEIVERECQSEASLFNTNTELLYKWIQRHGSNATYDMLIPKLKLYEIINPGFIDWGNIQIIMKTLFKDCDTCKEIVDLERLTNNVKESRVYDFDWYYRLPEEQRRQRISSVEAALLTCCLGNKTDMCSIVFLVLGFKKGEIEIVERECQSEASLFNTNTELLYKWIQRHGSNATYDMLIPKLKLYEIINPGFIDWGNIQIIMKTLFKDCDTCKEIVDLERLTNNVKESRVYDFDWYYRLPEEQRRQRISSVEAALLTCCLGNKTDMCSIVFLVLGFKKGEIEIVERECQSEASLFNTNTELLYKWIQRHGSNATYDMLIPKLKLYEIINPGFIDWGNIQIIMKTLFKDCDTCKEIVDLERLTNNVKESRVYDFDWYYRLPEEQRRQRISSVEAALLTCCLGNKTDMCSIVFLVLGFKKGEIEIVERECQSEASLFNTNTELLYKWIQRHGSNATYDMLIPKLKLYEIINPGFIDWGNIQIIMKTLFKDCDTCKEIVDLERLTNNVKESRVYDFDWYYRLPEEQRRQRISSVEAALLTCCLGNKTDMCSIVFLVLGFKKGEIEIVERECQSEASLFNTNTELLYKWIQRHGSNATYDMLIPKLKLYEIINPGFIDWGNIQIIMKTLFKDCDTCKEIVDLERLTNNVKESRVYDFDWYYRLPEEQRRQRISSVEAALLTCCLGNKTDMCSIVFLVLGFKKGEIEIVERECQSEASLFNTNTELLYKWIQRHGSNATYDMLIPKLKLYEIINPGFIDWGNIQIIMKTLFKDCDTCKEIVDLERLTNNVKESRVYDFDWYYRLPEEQRRQRISSVEAALLTCCLGNKTDMCSIVFLVLGFKKGEIEIVERECQSEASLFNTNTELLYKWIQRHGSNATYDMLIPKLKLYEIINPGFIDWGNIQIIMKTLFKDCDTCKEIVDLERLTNNVKESRVYDFDWYYRLPEEQRRQRISSVEAALLTCCLGNKTDMCSIVFLVLGFKKGEIEIVERECQSEASLFNTNTELLYKWIQRHGSNATYDMLIPKLKLYEIINPGFIDWGNIQIIMKTLFKDCDTCKEIVDLERLTNNVKESRVYDFDWYYRLPEEQRRQRISSVEAALLTCCLGNKTDMCSIVFLVLGFKKGEIEIVERECQSEASLFNTNTELLYKWIQRHGSNATYDMLIPKLKLYEIINPGFIDWGNIQIIMKTLFKDCDTCKEIVDLERLTNNVKESRVYDFDWYYRLPEEQRRQRISSVEAALLTCCLGNKTDMCSIVFLVLGFKKGEIEIVERECQSEASLFNTNTELLYKWIQRHGSNATYDMLIPKLKLYEIINPGFIDWGHIQIIMKTQARESYLYDYITIADGEDGEFGRARYCGDQDVDFLSKHNVITVDFRTDHSASYPGFRLLYEAVAPQSKKSAGCNRTIQSEGVISSPDYPFTYPANVRCFYHVQAPIHQLIVLEFVEFQVETSPCDFDRLEIYNGINTDVENLLGIFCGSDLPVSLQSETSSLILKFVSDKTVEKKGFNATVHFIDDIENKSTTTEVSSSTPPPVQTTKTSLRQSTASGLLPSTRENQVSFIGECNVTVAAAISNISSPSYPNLYPLNTVCITRLASQTVSSFLIKFFNFNIEEGDNCTYDSLCVYARADSDHSVTEPVLLRCLCGPHLENPIFTWEGQGLDLVFRSDSSVSSEGYWAQVFISPVKKESTCPAECENGGTCTEILLVDGSIDWMCMCPELYTGTLCQTQVKVTCSNVQCENGGTCQEDENDAHCLCPSGFTGRYCEEMGEVTEGGTLYFTKIAGNMSLSPGSNVILECAVNDPTAHVMWLLHDRILTKADWSRGIEVHPGGVVVIPEIRDEHSGRYTCMAITSGDLLERSMWVTLKEPCSLSVINAPSNITVREGQSAMFPCYMPDADVTMWRKDGNLIEHGPRKRVLVNHYLVINQVVETDAGQYTCVARSREGCFSKVSAYLIVETTGHGHECGKPKIKPFDGGSNRISKGREAAYGSAPWHVILREVKKDTTFCGGSLISTDTVLTAAHCIGQFEMIFGYPFRPEYIQIFIGTHQCSGHNGTLLQIKNYYLHERYNDTHYNNDIAILKLDRSVAMTDNVMPICLETPEFMEELLKPGRLGVITGCGSQFAHGPAPAHLHEVQIPYVLPDICKERAASVNITFTSGMFCAGYSRRMRGDACEGDSGGAYVIEFSGRSVQAGIVSWGVGCDRENHYGYYTHVANYYDWVMEKMKLH</sequence>
<dbReference type="InterPro" id="IPR003598">
    <property type="entry name" value="Ig_sub2"/>
</dbReference>
<dbReference type="Gene3D" id="2.40.10.10">
    <property type="entry name" value="Trypsin-like serine proteases"/>
    <property type="match status" value="1"/>
</dbReference>
<feature type="domain" description="Death" evidence="12">
    <location>
        <begin position="1233"/>
        <end position="1282"/>
    </location>
</feature>
<dbReference type="FunFam" id="2.40.10.10:FF:000054">
    <property type="entry name" value="Complement C1r subcomponent"/>
    <property type="match status" value="1"/>
</dbReference>
<dbReference type="GO" id="GO:0006508">
    <property type="term" value="P:proteolysis"/>
    <property type="evidence" value="ECO:0007669"/>
    <property type="project" value="UniProtKB-KW"/>
</dbReference>
<evidence type="ECO:0000256" key="7">
    <source>
        <dbReference type="ARBA" id="ARBA00023157"/>
    </source>
</evidence>
<dbReference type="GO" id="GO:0007165">
    <property type="term" value="P:signal transduction"/>
    <property type="evidence" value="ECO:0007669"/>
    <property type="project" value="InterPro"/>
</dbReference>
<keyword evidence="10" id="KW-0720">Serine protease</keyword>
<keyword evidence="3 9" id="KW-0245">EGF-like domain</keyword>
<feature type="domain" description="CUB" evidence="11">
    <location>
        <begin position="1934"/>
        <end position="2047"/>
    </location>
</feature>
<keyword evidence="4" id="KW-0768">Sushi</keyword>
<feature type="domain" description="EGF-like" evidence="13">
    <location>
        <begin position="2262"/>
        <end position="2298"/>
    </location>
</feature>
<dbReference type="PROSITE" id="PS50026">
    <property type="entry name" value="EGF_3"/>
    <property type="match status" value="2"/>
</dbReference>
<feature type="domain" description="Death" evidence="12">
    <location>
        <begin position="1513"/>
        <end position="1562"/>
    </location>
</feature>
<dbReference type="InterPro" id="IPR003599">
    <property type="entry name" value="Ig_sub"/>
</dbReference>
<dbReference type="SUPFAM" id="SSF57196">
    <property type="entry name" value="EGF/Laminin"/>
    <property type="match status" value="2"/>
</dbReference>
<dbReference type="InterPro" id="IPR001314">
    <property type="entry name" value="Peptidase_S1A"/>
</dbReference>
<dbReference type="InterPro" id="IPR000488">
    <property type="entry name" value="Death_dom"/>
</dbReference>
<reference evidence="16" key="2">
    <citation type="submission" date="2023-04" db="EMBL/GenBank/DDBJ databases">
        <authorList>
            <person name="Bu L."/>
            <person name="Lu L."/>
            <person name="Laidemitt M.R."/>
            <person name="Zhang S.M."/>
            <person name="Mutuku M."/>
            <person name="Mkoji G."/>
            <person name="Steinauer M."/>
            <person name="Loker E.S."/>
        </authorList>
    </citation>
    <scope>NUCLEOTIDE SEQUENCE</scope>
    <source>
        <strain evidence="16">KasaAsao</strain>
        <tissue evidence="16">Whole Snail</tissue>
    </source>
</reference>
<dbReference type="SUPFAM" id="SSF47986">
    <property type="entry name" value="DEATH domain"/>
    <property type="match status" value="1"/>
</dbReference>
<dbReference type="GO" id="GO:0005615">
    <property type="term" value="C:extracellular space"/>
    <property type="evidence" value="ECO:0007669"/>
    <property type="project" value="TreeGrafter"/>
</dbReference>
<dbReference type="PROSITE" id="PS00135">
    <property type="entry name" value="TRYPSIN_SER"/>
    <property type="match status" value="1"/>
</dbReference>
<dbReference type="InterPro" id="IPR018114">
    <property type="entry name" value="TRYPSIN_HIS"/>
</dbReference>
<dbReference type="CDD" id="cd00041">
    <property type="entry name" value="CUB"/>
    <property type="match status" value="4"/>
</dbReference>
<dbReference type="Pfam" id="PF00089">
    <property type="entry name" value="Trypsin"/>
    <property type="match status" value="1"/>
</dbReference>
<comment type="caution">
    <text evidence="16">The sequence shown here is derived from an EMBL/GenBank/DDBJ whole genome shotgun (WGS) entry which is preliminary data.</text>
</comment>
<dbReference type="PROSITE" id="PS50017">
    <property type="entry name" value="DEATH_DOMAIN"/>
    <property type="match status" value="13"/>
</dbReference>
<evidence type="ECO:0000256" key="1">
    <source>
        <dbReference type="ARBA" id="ARBA00004613"/>
    </source>
</evidence>
<evidence type="ECO:0000256" key="5">
    <source>
        <dbReference type="ARBA" id="ARBA00022729"/>
    </source>
</evidence>
<keyword evidence="8" id="KW-0325">Glycoprotein</keyword>
<dbReference type="SUPFAM" id="SSF49854">
    <property type="entry name" value="Spermadhesin, CUB domain"/>
    <property type="match status" value="3"/>
</dbReference>
<evidence type="ECO:0000259" key="15">
    <source>
        <dbReference type="PROSITE" id="PS50835"/>
    </source>
</evidence>
<evidence type="ECO:0000259" key="14">
    <source>
        <dbReference type="PROSITE" id="PS50240"/>
    </source>
</evidence>
<name>A0AAD8AZV9_BIOPF</name>
<dbReference type="PROSITE" id="PS00134">
    <property type="entry name" value="TRYPSIN_HIS"/>
    <property type="match status" value="1"/>
</dbReference>
<feature type="domain" description="Death" evidence="12">
    <location>
        <begin position="253"/>
        <end position="302"/>
    </location>
</feature>
<dbReference type="Gene3D" id="2.60.40.10">
    <property type="entry name" value="Immunoglobulins"/>
    <property type="match status" value="2"/>
</dbReference>
<dbReference type="EMBL" id="JASAOG010000192">
    <property type="protein sequence ID" value="KAK0044738.1"/>
    <property type="molecule type" value="Genomic_DNA"/>
</dbReference>
<feature type="domain" description="Death" evidence="12">
    <location>
        <begin position="953"/>
        <end position="1002"/>
    </location>
</feature>
<feature type="domain" description="Death" evidence="12">
    <location>
        <begin position="1793"/>
        <end position="1842"/>
    </location>
</feature>
<keyword evidence="5" id="KW-0732">Signal</keyword>
<dbReference type="InterPro" id="IPR035914">
    <property type="entry name" value="Sperma_CUB_dom_sf"/>
</dbReference>
<dbReference type="InterPro" id="IPR011029">
    <property type="entry name" value="DEATH-like_dom_sf"/>
</dbReference>
<dbReference type="GO" id="GO:0004252">
    <property type="term" value="F:serine-type endopeptidase activity"/>
    <property type="evidence" value="ECO:0007669"/>
    <property type="project" value="InterPro"/>
</dbReference>
<evidence type="ECO:0000259" key="13">
    <source>
        <dbReference type="PROSITE" id="PS50026"/>
    </source>
</evidence>
<feature type="disulfide bond" evidence="9">
    <location>
        <begin position="2223"/>
        <end position="2233"/>
    </location>
</feature>
<feature type="domain" description="Death" evidence="12">
    <location>
        <begin position="1373"/>
        <end position="1422"/>
    </location>
</feature>
<dbReference type="SMART" id="SM00274">
    <property type="entry name" value="FOLN"/>
    <property type="match status" value="1"/>
</dbReference>
<dbReference type="PANTHER" id="PTHR24255">
    <property type="entry name" value="COMPLEMENT COMPONENT 1, S SUBCOMPONENT-RELATED"/>
    <property type="match status" value="1"/>
</dbReference>
<dbReference type="InterPro" id="IPR043504">
    <property type="entry name" value="Peptidase_S1_PA_chymotrypsin"/>
</dbReference>
<dbReference type="InterPro" id="IPR036179">
    <property type="entry name" value="Ig-like_dom_sf"/>
</dbReference>
<dbReference type="SMART" id="SM00409">
    <property type="entry name" value="IG"/>
    <property type="match status" value="2"/>
</dbReference>
<evidence type="ECO:0000256" key="2">
    <source>
        <dbReference type="ARBA" id="ARBA00022525"/>
    </source>
</evidence>
<evidence type="ECO:0000259" key="11">
    <source>
        <dbReference type="PROSITE" id="PS01180"/>
    </source>
</evidence>
<dbReference type="SMART" id="SM00020">
    <property type="entry name" value="Tryp_SPc"/>
    <property type="match status" value="1"/>
</dbReference>
<feature type="disulfide bond" evidence="9">
    <location>
        <begin position="2288"/>
        <end position="2297"/>
    </location>
</feature>
<dbReference type="Pfam" id="PF00431">
    <property type="entry name" value="CUB"/>
    <property type="match status" value="4"/>
</dbReference>
<dbReference type="SMART" id="SM00181">
    <property type="entry name" value="EGF"/>
    <property type="match status" value="2"/>
</dbReference>
<evidence type="ECO:0000256" key="9">
    <source>
        <dbReference type="PROSITE-ProRule" id="PRU00076"/>
    </source>
</evidence>
<dbReference type="InterPro" id="IPR000742">
    <property type="entry name" value="EGF"/>
</dbReference>
<dbReference type="SUPFAM" id="SSF50494">
    <property type="entry name" value="Trypsin-like serine proteases"/>
    <property type="match status" value="1"/>
</dbReference>
<dbReference type="InterPro" id="IPR007110">
    <property type="entry name" value="Ig-like_dom"/>
</dbReference>
<accession>A0AAD8AZV9</accession>
<dbReference type="InterPro" id="IPR001254">
    <property type="entry name" value="Trypsin_dom"/>
</dbReference>
<keyword evidence="7 9" id="KW-1015">Disulfide bond</keyword>
<keyword evidence="17" id="KW-1185">Reference proteome</keyword>
<evidence type="ECO:0000256" key="3">
    <source>
        <dbReference type="ARBA" id="ARBA00022536"/>
    </source>
</evidence>
<dbReference type="SMART" id="SM00408">
    <property type="entry name" value="IGc2"/>
    <property type="match status" value="2"/>
</dbReference>
<dbReference type="PROSITE" id="PS01180">
    <property type="entry name" value="CUB"/>
    <property type="match status" value="4"/>
</dbReference>
<evidence type="ECO:0000259" key="12">
    <source>
        <dbReference type="PROSITE" id="PS50017"/>
    </source>
</evidence>
<dbReference type="PROSITE" id="PS00022">
    <property type="entry name" value="EGF_1"/>
    <property type="match status" value="2"/>
</dbReference>
<evidence type="ECO:0000256" key="6">
    <source>
        <dbReference type="ARBA" id="ARBA00022737"/>
    </source>
</evidence>
<dbReference type="PROSITE" id="PS01186">
    <property type="entry name" value="EGF_2"/>
    <property type="match status" value="1"/>
</dbReference>
<feature type="disulfide bond" evidence="9">
    <location>
        <begin position="2249"/>
        <end position="2258"/>
    </location>
</feature>
<dbReference type="FunFam" id="2.60.120.290:FF:000013">
    <property type="entry name" value="Membrane frizzled-related protein"/>
    <property type="match status" value="1"/>
</dbReference>
<keyword evidence="2" id="KW-0964">Secreted</keyword>
<dbReference type="CDD" id="cd00054">
    <property type="entry name" value="EGF_CA"/>
    <property type="match status" value="1"/>
</dbReference>
<feature type="domain" description="CUB" evidence="11">
    <location>
        <begin position="2097"/>
        <end position="2215"/>
    </location>
</feature>
<evidence type="ECO:0000256" key="8">
    <source>
        <dbReference type="ARBA" id="ARBA00023180"/>
    </source>
</evidence>
<dbReference type="SUPFAM" id="SSF48726">
    <property type="entry name" value="Immunoglobulin"/>
    <property type="match status" value="2"/>
</dbReference>
<dbReference type="CDD" id="cd01670">
    <property type="entry name" value="Death"/>
    <property type="match status" value="13"/>
</dbReference>
<feature type="domain" description="Death" evidence="12">
    <location>
        <begin position="106"/>
        <end position="165"/>
    </location>
</feature>
<feature type="domain" description="Death" evidence="12">
    <location>
        <begin position="673"/>
        <end position="722"/>
    </location>
</feature>
<feature type="domain" description="Peptidase S1" evidence="14">
    <location>
        <begin position="2512"/>
        <end position="2757"/>
    </location>
</feature>
<dbReference type="Proteomes" id="UP001233172">
    <property type="component" value="Unassembled WGS sequence"/>
</dbReference>